<keyword evidence="8 9" id="KW-0472">Membrane</keyword>
<feature type="transmembrane region" description="Helical" evidence="9">
    <location>
        <begin position="624"/>
        <end position="641"/>
    </location>
</feature>
<evidence type="ECO:0000256" key="3">
    <source>
        <dbReference type="ARBA" id="ARBA00022475"/>
    </source>
</evidence>
<feature type="transmembrane region" description="Helical" evidence="9">
    <location>
        <begin position="88"/>
        <end position="105"/>
    </location>
</feature>
<evidence type="ECO:0000313" key="11">
    <source>
        <dbReference type="EMBL" id="KKN49602.1"/>
    </source>
</evidence>
<feature type="transmembrane region" description="Helical" evidence="9">
    <location>
        <begin position="167"/>
        <end position="184"/>
    </location>
</feature>
<dbReference type="Pfam" id="PF00005">
    <property type="entry name" value="ABC_tran"/>
    <property type="match status" value="1"/>
</dbReference>
<evidence type="ECO:0000256" key="1">
    <source>
        <dbReference type="ARBA" id="ARBA00004202"/>
    </source>
</evidence>
<proteinExistence type="predicted"/>
<keyword evidence="2" id="KW-0813">Transport</keyword>
<dbReference type="InterPro" id="IPR003439">
    <property type="entry name" value="ABC_transporter-like_ATP-bd"/>
</dbReference>
<keyword evidence="7" id="KW-1278">Translocase</keyword>
<dbReference type="SUPFAM" id="SSF52540">
    <property type="entry name" value="P-loop containing nucleoside triphosphate hydrolases"/>
    <property type="match status" value="1"/>
</dbReference>
<evidence type="ECO:0000256" key="7">
    <source>
        <dbReference type="ARBA" id="ARBA00022967"/>
    </source>
</evidence>
<feature type="transmembrane region" description="Helical" evidence="9">
    <location>
        <begin position="425"/>
        <end position="449"/>
    </location>
</feature>
<feature type="transmembrane region" description="Helical" evidence="9">
    <location>
        <begin position="455"/>
        <end position="480"/>
    </location>
</feature>
<name>A0A0F9RII7_9ZZZZ</name>
<dbReference type="CDD" id="cd03257">
    <property type="entry name" value="ABC_NikE_OppD_transporters"/>
    <property type="match status" value="1"/>
</dbReference>
<keyword evidence="9" id="KW-1133">Transmembrane helix</keyword>
<feature type="transmembrane region" description="Helical" evidence="9">
    <location>
        <begin position="47"/>
        <end position="68"/>
    </location>
</feature>
<feature type="transmembrane region" description="Helical" evidence="9">
    <location>
        <begin position="126"/>
        <end position="147"/>
    </location>
</feature>
<evidence type="ECO:0000256" key="2">
    <source>
        <dbReference type="ARBA" id="ARBA00022448"/>
    </source>
</evidence>
<evidence type="ECO:0000256" key="6">
    <source>
        <dbReference type="ARBA" id="ARBA00022840"/>
    </source>
</evidence>
<dbReference type="InterPro" id="IPR027417">
    <property type="entry name" value="P-loop_NTPase"/>
</dbReference>
<feature type="transmembrane region" description="Helical" evidence="9">
    <location>
        <begin position="501"/>
        <end position="522"/>
    </location>
</feature>
<keyword evidence="5" id="KW-0547">Nucleotide-binding</keyword>
<organism evidence="11">
    <name type="scientific">marine sediment metagenome</name>
    <dbReference type="NCBI Taxonomy" id="412755"/>
    <lineage>
        <taxon>unclassified sequences</taxon>
        <taxon>metagenomes</taxon>
        <taxon>ecological metagenomes</taxon>
    </lineage>
</organism>
<feature type="transmembrane region" description="Helical" evidence="9">
    <location>
        <begin position="588"/>
        <end position="612"/>
    </location>
</feature>
<dbReference type="Pfam" id="PF08352">
    <property type="entry name" value="oligo_HPY"/>
    <property type="match status" value="1"/>
</dbReference>
<dbReference type="PROSITE" id="PS00211">
    <property type="entry name" value="ABC_TRANSPORTER_1"/>
    <property type="match status" value="1"/>
</dbReference>
<evidence type="ECO:0000256" key="9">
    <source>
        <dbReference type="SAM" id="Phobius"/>
    </source>
</evidence>
<keyword evidence="3" id="KW-1003">Cell membrane</keyword>
<evidence type="ECO:0000259" key="10">
    <source>
        <dbReference type="PROSITE" id="PS50893"/>
    </source>
</evidence>
<dbReference type="InterPro" id="IPR050388">
    <property type="entry name" value="ABC_Ni/Peptide_Import"/>
</dbReference>
<dbReference type="SMART" id="SM00382">
    <property type="entry name" value="AAA"/>
    <property type="match status" value="1"/>
</dbReference>
<comment type="subcellular location">
    <subcellularLocation>
        <location evidence="1">Cell membrane</location>
        <topology evidence="1">Peripheral membrane protein</topology>
    </subcellularLocation>
</comment>
<feature type="transmembrane region" description="Helical" evidence="9">
    <location>
        <begin position="354"/>
        <end position="372"/>
    </location>
</feature>
<dbReference type="GO" id="GO:0016887">
    <property type="term" value="F:ATP hydrolysis activity"/>
    <property type="evidence" value="ECO:0007669"/>
    <property type="project" value="InterPro"/>
</dbReference>
<evidence type="ECO:0000256" key="4">
    <source>
        <dbReference type="ARBA" id="ARBA00022519"/>
    </source>
</evidence>
<dbReference type="PANTHER" id="PTHR43297:SF14">
    <property type="entry name" value="ATPASE AAA-TYPE CORE DOMAIN-CONTAINING PROTEIN"/>
    <property type="match status" value="1"/>
</dbReference>
<dbReference type="GO" id="GO:0005886">
    <property type="term" value="C:plasma membrane"/>
    <property type="evidence" value="ECO:0007669"/>
    <property type="project" value="UniProtKB-SubCell"/>
</dbReference>
<keyword evidence="9" id="KW-0812">Transmembrane</keyword>
<dbReference type="GO" id="GO:0015833">
    <property type="term" value="P:peptide transport"/>
    <property type="evidence" value="ECO:0007669"/>
    <property type="project" value="InterPro"/>
</dbReference>
<dbReference type="InterPro" id="IPR017871">
    <property type="entry name" value="ABC_transporter-like_CS"/>
</dbReference>
<sequence>MLGIIFQGVVNYGYALIEAVAAVVVLLLIINFLISFSFEENKFLIRIYRRSTTLTCLIIFGITIGIRLTFETLKVWNPIFQTLNNDQLYFAIMVTIFFFLHKPFLRKFGFSRALNEDASQNNFNKIIIVLIGITWVIASIFLSITMLRISLHDPAFPNYPDEFSLNILWSCATVFICLILTSLINKMLSVEKRIAKDILRKSMYGGGLIAFGIWSLQTVIFEVYLHRWIDFQVLKQDIRVSIVAVIGLYIIFFFSLQKSKFMPEASERSSEHVRELLKSEFKKQERYGDTSKTERILEEQDSVPDSISKDKEFRLPEGISIKSYLYLKKKFDKSGSLDEYALGDSKLNKKSSKILARSLWGITIGFLVSTIFGMLLKPNPLVEVFFYSIICVLFMAIGDFSLTILFNKMIPVDKRVPKKILQNTLLFGGILTFWIWMVPFFVIYLYLFILITDTLILNVTFLAILSIVMFLLGTKIVWWLATSIKMWDAVLKKTRFVKRKALKVAFIWFIINLPLRIFFFIISSSEEIYYISIFSKFWADDVWPTRYDILTPILLNEFFIAVINLIIGIILVLKVYRRSLGESLRFSIISQIVIYIITIFLATILGLFQSLILSYNFNIQDARIPLIVATGIYIISIIAFLKMKILPDRSQKIKDRFRAALKPFEEAQLQESMAVGNGPLLDVQDLTTYFYTEEGVVRAVEGVSFKIYEGETLGLVGETGCGKSVTALSILRLVRPPGEIKSGRVFFEGDDLHQKTEEEFLKYRGNKITMIFQDPLNSLNPVFKVGDQIAEVYRLHMEDNLLIEAVKKNTSIYEIARKWTQKILKDLNIPTPRIIIDRYPHELSGGMRQRIQIAMGLACNPKLLIADEPTTALDVTIQNQILKLMKDLRKKYNTSILFITHDLSIISKMCDRVAVMYSGFIVEYGDIVKLFRTPYHPYTRGLIISVPVVGKRKELLDVIPGTVPNLIYPPSGCRFHPRCQFCFEPCDSKIPKNIEIEPRYFVACHLYDPQYKDLADISIKKAETDSEQKVLIE</sequence>
<reference evidence="11" key="1">
    <citation type="journal article" date="2015" name="Nature">
        <title>Complex archaea that bridge the gap between prokaryotes and eukaryotes.</title>
        <authorList>
            <person name="Spang A."/>
            <person name="Saw J.H."/>
            <person name="Jorgensen S.L."/>
            <person name="Zaremba-Niedzwiedzka K."/>
            <person name="Martijn J."/>
            <person name="Lind A.E."/>
            <person name="van Eijk R."/>
            <person name="Schleper C."/>
            <person name="Guy L."/>
            <person name="Ettema T.J."/>
        </authorList>
    </citation>
    <scope>NUCLEOTIDE SEQUENCE</scope>
</reference>
<dbReference type="InterPro" id="IPR003593">
    <property type="entry name" value="AAA+_ATPase"/>
</dbReference>
<gene>
    <name evidence="11" type="ORF">LCGC14_0641100</name>
</gene>
<dbReference type="FunFam" id="3.40.50.300:FF:000016">
    <property type="entry name" value="Oligopeptide ABC transporter ATP-binding component"/>
    <property type="match status" value="1"/>
</dbReference>
<keyword evidence="6" id="KW-0067">ATP-binding</keyword>
<protein>
    <recommendedName>
        <fullName evidence="10">ABC transporter domain-containing protein</fullName>
    </recommendedName>
</protein>
<dbReference type="InterPro" id="IPR013563">
    <property type="entry name" value="Oligopep_ABC_C"/>
</dbReference>
<feature type="transmembrane region" description="Helical" evidence="9">
    <location>
        <begin position="12"/>
        <end position="35"/>
    </location>
</feature>
<feature type="domain" description="ABC transporter" evidence="10">
    <location>
        <begin position="681"/>
        <end position="943"/>
    </location>
</feature>
<accession>A0A0F9RII7</accession>
<dbReference type="PANTHER" id="PTHR43297">
    <property type="entry name" value="OLIGOPEPTIDE TRANSPORT ATP-BINDING PROTEIN APPD"/>
    <property type="match status" value="1"/>
</dbReference>
<dbReference type="PROSITE" id="PS50893">
    <property type="entry name" value="ABC_TRANSPORTER_2"/>
    <property type="match status" value="1"/>
</dbReference>
<dbReference type="NCBIfam" id="TIGR01727">
    <property type="entry name" value="oligo_HPY"/>
    <property type="match status" value="1"/>
</dbReference>
<feature type="transmembrane region" description="Helical" evidence="9">
    <location>
        <begin position="204"/>
        <end position="226"/>
    </location>
</feature>
<keyword evidence="4" id="KW-0997">Cell inner membrane</keyword>
<dbReference type="Gene3D" id="3.40.50.300">
    <property type="entry name" value="P-loop containing nucleotide triphosphate hydrolases"/>
    <property type="match status" value="1"/>
</dbReference>
<evidence type="ECO:0000256" key="5">
    <source>
        <dbReference type="ARBA" id="ARBA00022741"/>
    </source>
</evidence>
<feature type="transmembrane region" description="Helical" evidence="9">
    <location>
        <begin position="384"/>
        <end position="405"/>
    </location>
</feature>
<feature type="transmembrane region" description="Helical" evidence="9">
    <location>
        <begin position="238"/>
        <end position="256"/>
    </location>
</feature>
<feature type="transmembrane region" description="Helical" evidence="9">
    <location>
        <begin position="553"/>
        <end position="576"/>
    </location>
</feature>
<evidence type="ECO:0000256" key="8">
    <source>
        <dbReference type="ARBA" id="ARBA00023136"/>
    </source>
</evidence>
<dbReference type="GO" id="GO:0005524">
    <property type="term" value="F:ATP binding"/>
    <property type="evidence" value="ECO:0007669"/>
    <property type="project" value="UniProtKB-KW"/>
</dbReference>
<comment type="caution">
    <text evidence="11">The sequence shown here is derived from an EMBL/GenBank/DDBJ whole genome shotgun (WGS) entry which is preliminary data.</text>
</comment>
<dbReference type="EMBL" id="LAZR01001161">
    <property type="protein sequence ID" value="KKN49602.1"/>
    <property type="molecule type" value="Genomic_DNA"/>
</dbReference>
<dbReference type="AlphaFoldDB" id="A0A0F9RII7"/>